<protein>
    <submittedName>
        <fullName evidence="1">RHS repeat protein</fullName>
    </submittedName>
</protein>
<dbReference type="InterPro" id="IPR006530">
    <property type="entry name" value="YD"/>
</dbReference>
<evidence type="ECO:0000313" key="1">
    <source>
        <dbReference type="EMBL" id="MBI6633173.1"/>
    </source>
</evidence>
<organism evidence="1 2">
    <name type="scientific">Pseudomonas paralactis</name>
    <dbReference type="NCBI Taxonomy" id="1615673"/>
    <lineage>
        <taxon>Bacteria</taxon>
        <taxon>Pseudomonadati</taxon>
        <taxon>Pseudomonadota</taxon>
        <taxon>Gammaproteobacteria</taxon>
        <taxon>Pseudomonadales</taxon>
        <taxon>Pseudomonadaceae</taxon>
        <taxon>Pseudomonas</taxon>
    </lineage>
</organism>
<accession>A0ABS0UZU9</accession>
<proteinExistence type="predicted"/>
<evidence type="ECO:0000313" key="2">
    <source>
        <dbReference type="Proteomes" id="UP000607562"/>
    </source>
</evidence>
<sequence length="156" mass="18069">MIKTSRTSIFQWIKILSIWRGAIPHYYTPPLYQFERDALGRLIRKRTDDGITEYAYDNADNLLAINFTDIRGDQQRLDYTYDALGQLLSETNSAGLLQYDYDELGNLQTLTLPDQRQLNHLYYGSGHLHQINLGGRVISDFERGALHDEVLRTRTS</sequence>
<dbReference type="EMBL" id="JAEILM010000031">
    <property type="protein sequence ID" value="MBI6633173.1"/>
    <property type="molecule type" value="Genomic_DNA"/>
</dbReference>
<dbReference type="InterPro" id="IPR031325">
    <property type="entry name" value="RHS_repeat"/>
</dbReference>
<comment type="caution">
    <text evidence="1">The sequence shown here is derived from an EMBL/GenBank/DDBJ whole genome shotgun (WGS) entry which is preliminary data.</text>
</comment>
<gene>
    <name evidence="1" type="ORF">YA0871_10895</name>
</gene>
<keyword evidence="2" id="KW-1185">Reference proteome</keyword>
<dbReference type="Pfam" id="PF05593">
    <property type="entry name" value="RHS_repeat"/>
    <property type="match status" value="2"/>
</dbReference>
<name>A0ABS0UZU9_9PSED</name>
<reference evidence="1 2" key="1">
    <citation type="submission" date="2020-12" db="EMBL/GenBank/DDBJ databases">
        <title>Comparative genomic insights into the epidemiology and virulence of plant pathogenic Pseudomonads from Turkey.</title>
        <authorList>
            <person name="Dillon M."/>
            <person name="Ruiz-Bedoya T."/>
            <person name="Bendalovic-Torma C."/>
            <person name="Guttman K.M."/>
            <person name="Kwak H."/>
            <person name="Middleton M.A."/>
            <person name="Wang P.W."/>
            <person name="Horuz S."/>
            <person name="Aysan Y."/>
            <person name="Guttman D.S."/>
        </authorList>
    </citation>
    <scope>NUCLEOTIDE SEQUENCE [LARGE SCALE GENOMIC DNA]</scope>
    <source>
        <strain evidence="1 2">Marul_2_1</strain>
    </source>
</reference>
<dbReference type="Gene3D" id="2.180.10.10">
    <property type="entry name" value="RHS repeat-associated core"/>
    <property type="match status" value="1"/>
</dbReference>
<dbReference type="Proteomes" id="UP000607562">
    <property type="component" value="Unassembled WGS sequence"/>
</dbReference>
<dbReference type="NCBIfam" id="TIGR01643">
    <property type="entry name" value="YD_repeat_2x"/>
    <property type="match status" value="3"/>
</dbReference>